<proteinExistence type="predicted"/>
<evidence type="ECO:0000256" key="1">
    <source>
        <dbReference type="SAM" id="MobiDB-lite"/>
    </source>
</evidence>
<dbReference type="Proteomes" id="UP001153269">
    <property type="component" value="Unassembled WGS sequence"/>
</dbReference>
<sequence>MAALLSSNLYTEVPPPPDSRLRVPGGQGCWGRGEMRTGRAPSGLTWKSSLNGFVRRLGHFTTSHNGNSTADASGRPAEPGASFLHICPEPRLAGDQRDARPLVVFGLR</sequence>
<gene>
    <name evidence="2" type="ORF">PLEPLA_LOCUS43458</name>
</gene>
<feature type="region of interest" description="Disordered" evidence="1">
    <location>
        <begin position="1"/>
        <end position="42"/>
    </location>
</feature>
<protein>
    <submittedName>
        <fullName evidence="2">Uncharacterized protein</fullName>
    </submittedName>
</protein>
<comment type="caution">
    <text evidence="2">The sequence shown here is derived from an EMBL/GenBank/DDBJ whole genome shotgun (WGS) entry which is preliminary data.</text>
</comment>
<feature type="compositionally biased region" description="Polar residues" evidence="1">
    <location>
        <begin position="1"/>
        <end position="10"/>
    </location>
</feature>
<evidence type="ECO:0000313" key="2">
    <source>
        <dbReference type="EMBL" id="CAB1455677.1"/>
    </source>
</evidence>
<dbReference type="EMBL" id="CADEAL010004266">
    <property type="protein sequence ID" value="CAB1455677.1"/>
    <property type="molecule type" value="Genomic_DNA"/>
</dbReference>
<evidence type="ECO:0000313" key="3">
    <source>
        <dbReference type="Proteomes" id="UP001153269"/>
    </source>
</evidence>
<dbReference type="AlphaFoldDB" id="A0A9N7VMG9"/>
<name>A0A9N7VMG9_PLEPL</name>
<keyword evidence="3" id="KW-1185">Reference proteome</keyword>
<reference evidence="2" key="1">
    <citation type="submission" date="2020-03" db="EMBL/GenBank/DDBJ databases">
        <authorList>
            <person name="Weist P."/>
        </authorList>
    </citation>
    <scope>NUCLEOTIDE SEQUENCE</scope>
</reference>
<feature type="region of interest" description="Disordered" evidence="1">
    <location>
        <begin position="63"/>
        <end position="83"/>
    </location>
</feature>
<organism evidence="2 3">
    <name type="scientific">Pleuronectes platessa</name>
    <name type="common">European plaice</name>
    <dbReference type="NCBI Taxonomy" id="8262"/>
    <lineage>
        <taxon>Eukaryota</taxon>
        <taxon>Metazoa</taxon>
        <taxon>Chordata</taxon>
        <taxon>Craniata</taxon>
        <taxon>Vertebrata</taxon>
        <taxon>Euteleostomi</taxon>
        <taxon>Actinopterygii</taxon>
        <taxon>Neopterygii</taxon>
        <taxon>Teleostei</taxon>
        <taxon>Neoteleostei</taxon>
        <taxon>Acanthomorphata</taxon>
        <taxon>Carangaria</taxon>
        <taxon>Pleuronectiformes</taxon>
        <taxon>Pleuronectoidei</taxon>
        <taxon>Pleuronectidae</taxon>
        <taxon>Pleuronectes</taxon>
    </lineage>
</organism>
<accession>A0A9N7VMG9</accession>